<organism evidence="1 2">
    <name type="scientific">Racocetra fulgida</name>
    <dbReference type="NCBI Taxonomy" id="60492"/>
    <lineage>
        <taxon>Eukaryota</taxon>
        <taxon>Fungi</taxon>
        <taxon>Fungi incertae sedis</taxon>
        <taxon>Mucoromycota</taxon>
        <taxon>Glomeromycotina</taxon>
        <taxon>Glomeromycetes</taxon>
        <taxon>Diversisporales</taxon>
        <taxon>Gigasporaceae</taxon>
        <taxon>Racocetra</taxon>
    </lineage>
</organism>
<comment type="caution">
    <text evidence="1">The sequence shown here is derived from an EMBL/GenBank/DDBJ whole genome shotgun (WGS) entry which is preliminary data.</text>
</comment>
<reference evidence="1" key="1">
    <citation type="submission" date="2021-06" db="EMBL/GenBank/DDBJ databases">
        <authorList>
            <person name="Kallberg Y."/>
            <person name="Tangrot J."/>
            <person name="Rosling A."/>
        </authorList>
    </citation>
    <scope>NUCLEOTIDE SEQUENCE</scope>
    <source>
        <strain evidence="1">IN212</strain>
    </source>
</reference>
<dbReference type="AlphaFoldDB" id="A0A9N9FAN3"/>
<dbReference type="OrthoDB" id="2411093at2759"/>
<gene>
    <name evidence="1" type="ORF">RFULGI_LOCUS3344</name>
</gene>
<feature type="non-terminal residue" evidence="1">
    <location>
        <position position="1"/>
    </location>
</feature>
<sequence length="106" mass="12577">SQRDQIQQIYKIIPQIDPKSLPQTHKILTNVMNHEKEEEIFQTIREMPESQKMNALKLPELMRNHKGKYKNEIISVYHQKKALEFITDTGNRKNYKTENANLKSVN</sequence>
<evidence type="ECO:0000313" key="2">
    <source>
        <dbReference type="Proteomes" id="UP000789396"/>
    </source>
</evidence>
<dbReference type="Proteomes" id="UP000789396">
    <property type="component" value="Unassembled WGS sequence"/>
</dbReference>
<name>A0A9N9FAN3_9GLOM</name>
<protein>
    <submittedName>
        <fullName evidence="1">16203_t:CDS:1</fullName>
    </submittedName>
</protein>
<keyword evidence="2" id="KW-1185">Reference proteome</keyword>
<proteinExistence type="predicted"/>
<evidence type="ECO:0000313" key="1">
    <source>
        <dbReference type="EMBL" id="CAG8520883.1"/>
    </source>
</evidence>
<dbReference type="EMBL" id="CAJVPZ010002896">
    <property type="protein sequence ID" value="CAG8520883.1"/>
    <property type="molecule type" value="Genomic_DNA"/>
</dbReference>
<accession>A0A9N9FAN3</accession>